<dbReference type="InterPro" id="IPR002401">
    <property type="entry name" value="Cyt_P450_E_grp-I"/>
</dbReference>
<sequence>MADSIILLCCALFVSAAWLLRTQFLQRGSYRVIRNIPGPPSNSWLKGNFMKFFDRHGQSFQQDVALNYGPVVRLEAFCGNKMLHISDPKALHTIFIKEDTVYEETDASFASDGTHRTMKLLFGDCLLATAGEHHRKQRKMLNPVFSVSHMRHMLPIFYSTIFKVREVVRAEVQSGKNEIDMLEWTGRAALELIGQGGLGYSFDPMVANTETRNAYGDAIKSINPNLLAVEKLRRNLDILIDLGPRRFRRFVVDMFPNPHVQRLKYIVDTMDENCREIFREKKTALAKGDEATLRQVGEGKDIMSILIKANSAASEQDRLPEDELIAQMSLLVLAATDTTSNTLSRILHLLAEHREMQEKLREEILKSGAGNGDISYDVLNKLPLLDAVCRETLRRYPPVTILIRAPRKDSVLPLSEPICGVDGTMIKEIPIPKGTELIIGTFGCNVSKSLWGEDSLEWKPERWLSPLPRAVTEASIPGVYSNLMSFIGGKRACIGFKFSEMEMKVVLSVMLSNFTFELSDKTIEWNIANVWYPTVGKDSDLPQLPLKVGLYKA</sequence>
<dbReference type="AlphaFoldDB" id="A0A1X6N7N3"/>
<gene>
    <name evidence="11" type="ORF">POSPLADRAFT_1133962</name>
</gene>
<dbReference type="RefSeq" id="XP_024341388.1">
    <property type="nucleotide sequence ID" value="XM_024484418.1"/>
</dbReference>
<evidence type="ECO:0000256" key="9">
    <source>
        <dbReference type="PIRSR" id="PIRSR602401-1"/>
    </source>
</evidence>
<keyword evidence="4 9" id="KW-0349">Heme</keyword>
<evidence type="ECO:0000256" key="7">
    <source>
        <dbReference type="ARBA" id="ARBA00023004"/>
    </source>
</evidence>
<dbReference type="CDD" id="cd11069">
    <property type="entry name" value="CYP_FUM15-like"/>
    <property type="match status" value="1"/>
</dbReference>
<feature type="binding site" description="axial binding residue" evidence="9">
    <location>
        <position position="493"/>
    </location>
    <ligand>
        <name>heme</name>
        <dbReference type="ChEBI" id="CHEBI:30413"/>
    </ligand>
    <ligandPart>
        <name>Fe</name>
        <dbReference type="ChEBI" id="CHEBI:18248"/>
    </ligandPart>
</feature>
<dbReference type="GO" id="GO:0004497">
    <property type="term" value="F:monooxygenase activity"/>
    <property type="evidence" value="ECO:0007669"/>
    <property type="project" value="UniProtKB-KW"/>
</dbReference>
<evidence type="ECO:0000256" key="1">
    <source>
        <dbReference type="ARBA" id="ARBA00001971"/>
    </source>
</evidence>
<dbReference type="PANTHER" id="PTHR24305">
    <property type="entry name" value="CYTOCHROME P450"/>
    <property type="match status" value="1"/>
</dbReference>
<evidence type="ECO:0000313" key="12">
    <source>
        <dbReference type="Proteomes" id="UP000194127"/>
    </source>
</evidence>
<dbReference type="GO" id="GO:0016705">
    <property type="term" value="F:oxidoreductase activity, acting on paired donors, with incorporation or reduction of molecular oxygen"/>
    <property type="evidence" value="ECO:0007669"/>
    <property type="project" value="InterPro"/>
</dbReference>
<evidence type="ECO:0000256" key="2">
    <source>
        <dbReference type="ARBA" id="ARBA00005179"/>
    </source>
</evidence>
<feature type="chain" id="PRO_5013140816" description="Cytochrome P450" evidence="10">
    <location>
        <begin position="17"/>
        <end position="553"/>
    </location>
</feature>
<evidence type="ECO:0000256" key="4">
    <source>
        <dbReference type="ARBA" id="ARBA00022617"/>
    </source>
</evidence>
<comment type="pathway">
    <text evidence="2">Secondary metabolite biosynthesis.</text>
</comment>
<dbReference type="InterPro" id="IPR036396">
    <property type="entry name" value="Cyt_P450_sf"/>
</dbReference>
<keyword evidence="5 9" id="KW-0479">Metal-binding</keyword>
<dbReference type="SUPFAM" id="SSF48264">
    <property type="entry name" value="Cytochrome P450"/>
    <property type="match status" value="1"/>
</dbReference>
<keyword evidence="12" id="KW-1185">Reference proteome</keyword>
<dbReference type="STRING" id="670580.A0A1X6N7N3"/>
<keyword evidence="8" id="KW-0503">Monooxygenase</keyword>
<comment type="similarity">
    <text evidence="3">Belongs to the cytochrome P450 family.</text>
</comment>
<dbReference type="PANTHER" id="PTHR24305:SF166">
    <property type="entry name" value="CYTOCHROME P450 12A4, MITOCHONDRIAL-RELATED"/>
    <property type="match status" value="1"/>
</dbReference>
<dbReference type="OrthoDB" id="1470350at2759"/>
<dbReference type="Pfam" id="PF00067">
    <property type="entry name" value="p450"/>
    <property type="match status" value="1"/>
</dbReference>
<keyword evidence="10" id="KW-0732">Signal</keyword>
<dbReference type="EMBL" id="KZ110593">
    <property type="protein sequence ID" value="OSX64594.1"/>
    <property type="molecule type" value="Genomic_DNA"/>
</dbReference>
<evidence type="ECO:0000256" key="3">
    <source>
        <dbReference type="ARBA" id="ARBA00010617"/>
    </source>
</evidence>
<name>A0A1X6N7N3_9APHY</name>
<dbReference type="Proteomes" id="UP000194127">
    <property type="component" value="Unassembled WGS sequence"/>
</dbReference>
<dbReference type="PRINTS" id="PR00463">
    <property type="entry name" value="EP450I"/>
</dbReference>
<keyword evidence="6" id="KW-0560">Oxidoreductase</keyword>
<dbReference type="GO" id="GO:0020037">
    <property type="term" value="F:heme binding"/>
    <property type="evidence" value="ECO:0007669"/>
    <property type="project" value="InterPro"/>
</dbReference>
<proteinExistence type="inferred from homology"/>
<dbReference type="GO" id="GO:0005506">
    <property type="term" value="F:iron ion binding"/>
    <property type="evidence" value="ECO:0007669"/>
    <property type="project" value="InterPro"/>
</dbReference>
<evidence type="ECO:0000256" key="10">
    <source>
        <dbReference type="SAM" id="SignalP"/>
    </source>
</evidence>
<comment type="cofactor">
    <cofactor evidence="1 9">
        <name>heme</name>
        <dbReference type="ChEBI" id="CHEBI:30413"/>
    </cofactor>
</comment>
<dbReference type="Gene3D" id="1.10.630.10">
    <property type="entry name" value="Cytochrome P450"/>
    <property type="match status" value="1"/>
</dbReference>
<organism evidence="11 12">
    <name type="scientific">Postia placenta MAD-698-R-SB12</name>
    <dbReference type="NCBI Taxonomy" id="670580"/>
    <lineage>
        <taxon>Eukaryota</taxon>
        <taxon>Fungi</taxon>
        <taxon>Dikarya</taxon>
        <taxon>Basidiomycota</taxon>
        <taxon>Agaricomycotina</taxon>
        <taxon>Agaricomycetes</taxon>
        <taxon>Polyporales</taxon>
        <taxon>Adustoporiaceae</taxon>
        <taxon>Rhodonia</taxon>
    </lineage>
</organism>
<evidence type="ECO:0008006" key="13">
    <source>
        <dbReference type="Google" id="ProtNLM"/>
    </source>
</evidence>
<reference evidence="11 12" key="1">
    <citation type="submission" date="2017-04" db="EMBL/GenBank/DDBJ databases">
        <title>Genome Sequence of the Model Brown-Rot Fungus Postia placenta SB12.</title>
        <authorList>
            <consortium name="DOE Joint Genome Institute"/>
            <person name="Gaskell J."/>
            <person name="Kersten P."/>
            <person name="Larrondo L.F."/>
            <person name="Canessa P."/>
            <person name="Martinez D."/>
            <person name="Hibbett D."/>
            <person name="Schmoll M."/>
            <person name="Kubicek C.P."/>
            <person name="Martinez A.T."/>
            <person name="Yadav J."/>
            <person name="Master E."/>
            <person name="Magnuson J.K."/>
            <person name="James T."/>
            <person name="Yaver D."/>
            <person name="Berka R."/>
            <person name="Labutti K."/>
            <person name="Lipzen A."/>
            <person name="Aerts A."/>
            <person name="Barry K."/>
            <person name="Henrissat B."/>
            <person name="Blanchette R."/>
            <person name="Grigoriev I."/>
            <person name="Cullen D."/>
        </authorList>
    </citation>
    <scope>NUCLEOTIDE SEQUENCE [LARGE SCALE GENOMIC DNA]</scope>
    <source>
        <strain evidence="11 12">MAD-698-R-SB12</strain>
    </source>
</reference>
<evidence type="ECO:0000256" key="8">
    <source>
        <dbReference type="ARBA" id="ARBA00023033"/>
    </source>
</evidence>
<protein>
    <recommendedName>
        <fullName evidence="13">Cytochrome P450</fullName>
    </recommendedName>
</protein>
<accession>A0A1X6N7N3</accession>
<evidence type="ECO:0000256" key="5">
    <source>
        <dbReference type="ARBA" id="ARBA00022723"/>
    </source>
</evidence>
<evidence type="ECO:0000256" key="6">
    <source>
        <dbReference type="ARBA" id="ARBA00023002"/>
    </source>
</evidence>
<keyword evidence="7 9" id="KW-0408">Iron</keyword>
<dbReference type="GeneID" id="36329367"/>
<dbReference type="InterPro" id="IPR050121">
    <property type="entry name" value="Cytochrome_P450_monoxygenase"/>
</dbReference>
<dbReference type="PRINTS" id="PR00385">
    <property type="entry name" value="P450"/>
</dbReference>
<dbReference type="InterPro" id="IPR001128">
    <property type="entry name" value="Cyt_P450"/>
</dbReference>
<feature type="signal peptide" evidence="10">
    <location>
        <begin position="1"/>
        <end position="16"/>
    </location>
</feature>
<evidence type="ECO:0000313" key="11">
    <source>
        <dbReference type="EMBL" id="OSX64594.1"/>
    </source>
</evidence>